<evidence type="ECO:0000313" key="3">
    <source>
        <dbReference type="Proteomes" id="UP000287144"/>
    </source>
</evidence>
<evidence type="ECO:0000259" key="1">
    <source>
        <dbReference type="Pfam" id="PF06985"/>
    </source>
</evidence>
<dbReference type="EMBL" id="NKCK01000015">
    <property type="protein sequence ID" value="RSM12146.1"/>
    <property type="molecule type" value="Genomic_DNA"/>
</dbReference>
<gene>
    <name evidence="2" type="ORF">CEP52_002610</name>
</gene>
<feature type="domain" description="Heterokaryon incompatibility" evidence="1">
    <location>
        <begin position="238"/>
        <end position="404"/>
    </location>
</feature>
<dbReference type="AlphaFoldDB" id="A0A428UCW3"/>
<dbReference type="PANTHER" id="PTHR33112:SF16">
    <property type="entry name" value="HETEROKARYON INCOMPATIBILITY DOMAIN-CONTAINING PROTEIN"/>
    <property type="match status" value="1"/>
</dbReference>
<organism evidence="2 3">
    <name type="scientific">Fusarium oligoseptatum</name>
    <dbReference type="NCBI Taxonomy" id="2604345"/>
    <lineage>
        <taxon>Eukaryota</taxon>
        <taxon>Fungi</taxon>
        <taxon>Dikarya</taxon>
        <taxon>Ascomycota</taxon>
        <taxon>Pezizomycotina</taxon>
        <taxon>Sordariomycetes</taxon>
        <taxon>Hypocreomycetidae</taxon>
        <taxon>Hypocreales</taxon>
        <taxon>Nectriaceae</taxon>
        <taxon>Fusarium</taxon>
        <taxon>Fusarium solani species complex</taxon>
    </lineage>
</organism>
<keyword evidence="3" id="KW-1185">Reference proteome</keyword>
<dbReference type="Pfam" id="PF06985">
    <property type="entry name" value="HET"/>
    <property type="match status" value="1"/>
</dbReference>
<proteinExistence type="predicted"/>
<comment type="caution">
    <text evidence="2">The sequence shown here is derived from an EMBL/GenBank/DDBJ whole genome shotgun (WGS) entry which is preliminary data.</text>
</comment>
<dbReference type="Proteomes" id="UP000287144">
    <property type="component" value="Unassembled WGS sequence"/>
</dbReference>
<reference evidence="2 3" key="1">
    <citation type="submission" date="2017-06" db="EMBL/GenBank/DDBJ databases">
        <title>Comparative genomic analysis of Ambrosia Fusariam Clade fungi.</title>
        <authorList>
            <person name="Stajich J.E."/>
            <person name="Carrillo J."/>
            <person name="Kijimoto T."/>
            <person name="Eskalen A."/>
            <person name="O'Donnell K."/>
            <person name="Kasson M."/>
        </authorList>
    </citation>
    <scope>NUCLEOTIDE SEQUENCE [LARGE SCALE GENOMIC DNA]</scope>
    <source>
        <strain evidence="2 3">NRRL62579</strain>
    </source>
</reference>
<accession>A0A428UCW3</accession>
<dbReference type="PANTHER" id="PTHR33112">
    <property type="entry name" value="DOMAIN PROTEIN, PUTATIVE-RELATED"/>
    <property type="match status" value="1"/>
</dbReference>
<protein>
    <recommendedName>
        <fullName evidence="1">Heterokaryon incompatibility domain-containing protein</fullName>
    </recommendedName>
</protein>
<evidence type="ECO:0000313" key="2">
    <source>
        <dbReference type="EMBL" id="RSM12146.1"/>
    </source>
</evidence>
<name>A0A428UCW3_9HYPO</name>
<sequence>MTICSLCLPALAVPTPLPILEKSRIGLFSSRSPCSTPYYKAAGDDALPHHSSLYSLSLSAENCPLCRIILQKIEDFIQDFKQIEQNAFYKALYVDDGGHGLPAEWILRLAQRLDGADGFSVLANSKNGRFYYLIGVVGFCVEPEESTHSISNILDHDTVQLGASSPGRVRGARVHPDAGSKRTLDVAAGWIHDCMSNHDGCRPPQSPLPSRLLDLDSFDDPSKIRLWETKGTTRPDSYVTLSHCWGVDSSHQMRTTHATLLSHLDSIAVQKLPQTFQDAIKVTRHLGVRFLWIDSLCICQDDPDDWARESAAMQQIYAGAFVTISADSAPGSAHGFLRRPERKYVPITLRFNPDNTDWATATTPKATHMPAYVFESPPLKVFKSRSLLDLADQPLSSRAWAMQERLLSHRVLHFYEWTNLL</sequence>
<dbReference type="STRING" id="1325735.A0A428UCW3"/>
<dbReference type="InterPro" id="IPR010730">
    <property type="entry name" value="HET"/>
</dbReference>